<keyword evidence="2" id="KW-0808">Transferase</keyword>
<organism evidence="5 6">
    <name type="scientific">Stappia sediminis</name>
    <dbReference type="NCBI Taxonomy" id="2692190"/>
    <lineage>
        <taxon>Bacteria</taxon>
        <taxon>Pseudomonadati</taxon>
        <taxon>Pseudomonadota</taxon>
        <taxon>Alphaproteobacteria</taxon>
        <taxon>Hyphomicrobiales</taxon>
        <taxon>Stappiaceae</taxon>
        <taxon>Stappia</taxon>
    </lineage>
</organism>
<dbReference type="Proteomes" id="UP000433101">
    <property type="component" value="Unassembled WGS sequence"/>
</dbReference>
<evidence type="ECO:0000313" key="5">
    <source>
        <dbReference type="EMBL" id="MXN65885.1"/>
    </source>
</evidence>
<dbReference type="PANTHER" id="PTHR37418">
    <property type="entry name" value="3-KETO-5-AMINOHEXANOATE CLEAVAGE ENZYME-RELATED"/>
    <property type="match status" value="1"/>
</dbReference>
<proteinExistence type="predicted"/>
<dbReference type="AlphaFoldDB" id="A0A7X3LVH6"/>
<evidence type="ECO:0000256" key="1">
    <source>
        <dbReference type="ARBA" id="ARBA00001947"/>
    </source>
</evidence>
<dbReference type="Pfam" id="PF05853">
    <property type="entry name" value="BKACE"/>
    <property type="match status" value="1"/>
</dbReference>
<keyword evidence="6" id="KW-1185">Reference proteome</keyword>
<comment type="caution">
    <text evidence="5">The sequence shown here is derived from an EMBL/GenBank/DDBJ whole genome shotgun (WGS) entry which is preliminary data.</text>
</comment>
<accession>A0A7X3LVH6</accession>
<dbReference type="PANTHER" id="PTHR37418:SF2">
    <property type="entry name" value="3-KETO-5-AMINOHEXANOATE CLEAVAGE ENZYME"/>
    <property type="match status" value="1"/>
</dbReference>
<evidence type="ECO:0000256" key="4">
    <source>
        <dbReference type="ARBA" id="ARBA00022833"/>
    </source>
</evidence>
<keyword evidence="4" id="KW-0862">Zinc</keyword>
<dbReference type="EMBL" id="WUMV01000006">
    <property type="protein sequence ID" value="MXN65885.1"/>
    <property type="molecule type" value="Genomic_DNA"/>
</dbReference>
<gene>
    <name evidence="5" type="ORF">GR183_13310</name>
</gene>
<keyword evidence="3" id="KW-0479">Metal-binding</keyword>
<comment type="cofactor">
    <cofactor evidence="1">
        <name>Zn(2+)</name>
        <dbReference type="ChEBI" id="CHEBI:29105"/>
    </cofactor>
</comment>
<reference evidence="5 6" key="1">
    <citation type="submission" date="2019-12" db="EMBL/GenBank/DDBJ databases">
        <authorList>
            <person name="Li M."/>
        </authorList>
    </citation>
    <scope>NUCLEOTIDE SEQUENCE [LARGE SCALE GENOMIC DNA]</scope>
    <source>
        <strain evidence="5 6">GBMRC 2046</strain>
    </source>
</reference>
<evidence type="ECO:0000256" key="2">
    <source>
        <dbReference type="ARBA" id="ARBA00022679"/>
    </source>
</evidence>
<dbReference type="Gene3D" id="3.20.20.70">
    <property type="entry name" value="Aldolase class I"/>
    <property type="match status" value="1"/>
</dbReference>
<evidence type="ECO:0000313" key="6">
    <source>
        <dbReference type="Proteomes" id="UP000433101"/>
    </source>
</evidence>
<dbReference type="InterPro" id="IPR013785">
    <property type="entry name" value="Aldolase_TIM"/>
</dbReference>
<dbReference type="InterPro" id="IPR008567">
    <property type="entry name" value="BKACE"/>
</dbReference>
<dbReference type="GO" id="GO:0046872">
    <property type="term" value="F:metal ion binding"/>
    <property type="evidence" value="ECO:0007669"/>
    <property type="project" value="UniProtKB-KW"/>
</dbReference>
<evidence type="ECO:0000256" key="3">
    <source>
        <dbReference type="ARBA" id="ARBA00022723"/>
    </source>
</evidence>
<name>A0A7X3LVH6_9HYPH</name>
<dbReference type="GO" id="GO:0043720">
    <property type="term" value="F:3-keto-5-aminohexanoate cleavage activity"/>
    <property type="evidence" value="ECO:0007669"/>
    <property type="project" value="InterPro"/>
</dbReference>
<protein>
    <submittedName>
        <fullName evidence="5">3-keto-5-aminohexanoate cleavage protein</fullName>
    </submittedName>
</protein>
<sequence length="275" mass="30498">MRTGEPRMIVMSAPNGARKMPSDHPALPITVSDIARTAAEVCDAGASMIHVHVRDRAGAHLLDAHAYNDVTQAIRREVGERLVVQITTEAVGVYSTVEQVKLVRDVRPEAVSLAVREIVPDEAHEEDAAKFFMWMRDNQVAPQFIVYDTNDLKRFYHLRDRGLVPFEKAFLLFVLGRYTEPGSASAHDLVDFLQVADQRDVWSVCAFQDLEHKATVLSAILGGHTRVGFENNTMLPDGATAENNAQLVHMAVQVATRFGRKPATADDVREILGMN</sequence>